<dbReference type="EMBL" id="BMAR01000014">
    <property type="protein sequence ID" value="GFR46562.1"/>
    <property type="molecule type" value="Genomic_DNA"/>
</dbReference>
<feature type="compositionally biased region" description="Polar residues" evidence="1">
    <location>
        <begin position="199"/>
        <end position="209"/>
    </location>
</feature>
<comment type="caution">
    <text evidence="2">The sequence shown here is derived from an EMBL/GenBank/DDBJ whole genome shotgun (WGS) entry which is preliminary data.</text>
</comment>
<sequence length="239" mass="24957">PAYLLASCSEAAAAGMSVTMAQQQQRSGRIAELVHLEDETMGTRQASGGLRSISDDDYKGDGGTRGEQLLKEGRCLSMERPLLPGTPDGDVPELRTLLSHGDVEEQGDIITGSGIQPFVAPSDKESDSEKDTAVSKARGAEGSSRVSAWVDSEGAFYQNTVAVNVKSDEENSDEGTAPGRRASPGTPTLNAVAGRSSGGRHQQWPSNELDTVKEPPLGSGPMGQEEVRAVDDDAASDGG</sequence>
<reference evidence="2 3" key="1">
    <citation type="journal article" date="2021" name="Sci. Rep.">
        <title>Genome sequencing of the multicellular alga Astrephomene provides insights into convergent evolution of germ-soma differentiation.</title>
        <authorList>
            <person name="Yamashita S."/>
            <person name="Yamamoto K."/>
            <person name="Matsuzaki R."/>
            <person name="Suzuki S."/>
            <person name="Yamaguchi H."/>
            <person name="Hirooka S."/>
            <person name="Minakuchi Y."/>
            <person name="Miyagishima S."/>
            <person name="Kawachi M."/>
            <person name="Toyoda A."/>
            <person name="Nozaki H."/>
        </authorList>
    </citation>
    <scope>NUCLEOTIDE SEQUENCE [LARGE SCALE GENOMIC DNA]</scope>
    <source>
        <strain evidence="2 3">NIES-4017</strain>
    </source>
</reference>
<feature type="region of interest" description="Disordered" evidence="1">
    <location>
        <begin position="41"/>
        <end position="65"/>
    </location>
</feature>
<feature type="compositionally biased region" description="Basic and acidic residues" evidence="1">
    <location>
        <begin position="122"/>
        <end position="133"/>
    </location>
</feature>
<feature type="non-terminal residue" evidence="2">
    <location>
        <position position="239"/>
    </location>
</feature>
<feature type="region of interest" description="Disordered" evidence="1">
    <location>
        <begin position="104"/>
        <end position="146"/>
    </location>
</feature>
<organism evidence="2 3">
    <name type="scientific">Astrephomene gubernaculifera</name>
    <dbReference type="NCBI Taxonomy" id="47775"/>
    <lineage>
        <taxon>Eukaryota</taxon>
        <taxon>Viridiplantae</taxon>
        <taxon>Chlorophyta</taxon>
        <taxon>core chlorophytes</taxon>
        <taxon>Chlorophyceae</taxon>
        <taxon>CS clade</taxon>
        <taxon>Chlamydomonadales</taxon>
        <taxon>Astrephomenaceae</taxon>
        <taxon>Astrephomene</taxon>
    </lineage>
</organism>
<feature type="non-terminal residue" evidence="2">
    <location>
        <position position="1"/>
    </location>
</feature>
<dbReference type="Proteomes" id="UP001054857">
    <property type="component" value="Unassembled WGS sequence"/>
</dbReference>
<keyword evidence="3" id="KW-1185">Reference proteome</keyword>
<proteinExistence type="predicted"/>
<evidence type="ECO:0000313" key="3">
    <source>
        <dbReference type="Proteomes" id="UP001054857"/>
    </source>
</evidence>
<name>A0AAD3DT58_9CHLO</name>
<evidence type="ECO:0000256" key="1">
    <source>
        <dbReference type="SAM" id="MobiDB-lite"/>
    </source>
</evidence>
<feature type="region of interest" description="Disordered" evidence="1">
    <location>
        <begin position="163"/>
        <end position="239"/>
    </location>
</feature>
<protein>
    <submittedName>
        <fullName evidence="2">Uncharacterized protein</fullName>
    </submittedName>
</protein>
<accession>A0AAD3DT58</accession>
<dbReference type="AlphaFoldDB" id="A0AAD3DT58"/>
<evidence type="ECO:0000313" key="2">
    <source>
        <dbReference type="EMBL" id="GFR46562.1"/>
    </source>
</evidence>
<gene>
    <name evidence="2" type="ORF">Agub_g8154</name>
</gene>
<feature type="compositionally biased region" description="Basic and acidic residues" evidence="1">
    <location>
        <begin position="53"/>
        <end position="65"/>
    </location>
</feature>